<feature type="compositionally biased region" description="Low complexity" evidence="3">
    <location>
        <begin position="61"/>
        <end position="92"/>
    </location>
</feature>
<gene>
    <name evidence="5" type="ORF">D3M96_02620</name>
</gene>
<keyword evidence="2 5" id="KW-0413">Isomerase</keyword>
<name>A0A3G2HR38_9BURK</name>
<dbReference type="GO" id="GO:0003755">
    <property type="term" value="F:peptidyl-prolyl cis-trans isomerase activity"/>
    <property type="evidence" value="ECO:0007669"/>
    <property type="project" value="UniProtKB-KW"/>
</dbReference>
<reference evidence="5 6" key="1">
    <citation type="submission" date="2018-09" db="EMBL/GenBank/DDBJ databases">
        <title>Complete genome sequence of the hydrocarbonoclastic bacterium Alcaligenes aquatilis QD168, isolated from a crude-oil polluted marine sediment of Central Chile.</title>
        <authorList>
            <person name="Duran R.E."/>
            <person name="Barra B."/>
            <person name="Salva-Serra F."/>
            <person name="Mendez V."/>
            <person name="Moore E.R.B."/>
            <person name="Seeger M."/>
        </authorList>
    </citation>
    <scope>NUCLEOTIDE SEQUENCE [LARGE SCALE GENOMIC DNA]</scope>
    <source>
        <strain evidence="5 6">QD168</strain>
    </source>
</reference>
<dbReference type="PANTHER" id="PTHR47245">
    <property type="entry name" value="PEPTIDYLPROLYL ISOMERASE"/>
    <property type="match status" value="1"/>
</dbReference>
<evidence type="ECO:0000259" key="4">
    <source>
        <dbReference type="PROSITE" id="PS50198"/>
    </source>
</evidence>
<dbReference type="Pfam" id="PF00639">
    <property type="entry name" value="Rotamase"/>
    <property type="match status" value="1"/>
</dbReference>
<dbReference type="EMBL" id="CP032153">
    <property type="protein sequence ID" value="AYN19524.1"/>
    <property type="molecule type" value="Genomic_DNA"/>
</dbReference>
<protein>
    <submittedName>
        <fullName evidence="5">Peptidylprolyl isomerase</fullName>
    </submittedName>
</protein>
<dbReference type="SUPFAM" id="SSF109998">
    <property type="entry name" value="Triger factor/SurA peptide-binding domain-like"/>
    <property type="match status" value="1"/>
</dbReference>
<evidence type="ECO:0000256" key="3">
    <source>
        <dbReference type="SAM" id="MobiDB-lite"/>
    </source>
</evidence>
<evidence type="ECO:0000313" key="6">
    <source>
        <dbReference type="Proteomes" id="UP000268070"/>
    </source>
</evidence>
<evidence type="ECO:0000256" key="1">
    <source>
        <dbReference type="ARBA" id="ARBA00007656"/>
    </source>
</evidence>
<feature type="region of interest" description="Disordered" evidence="3">
    <location>
        <begin position="59"/>
        <end position="92"/>
    </location>
</feature>
<comment type="similarity">
    <text evidence="1">Belongs to the PpiC/parvulin rotamase family.</text>
</comment>
<dbReference type="Gene3D" id="3.10.50.40">
    <property type="match status" value="1"/>
</dbReference>
<dbReference type="InterPro" id="IPR046357">
    <property type="entry name" value="PPIase_dom_sf"/>
</dbReference>
<dbReference type="PANTHER" id="PTHR47245:SF3">
    <property type="entry name" value="PEPTIDYL-PROLYL CIS-TRANS ISOMERASE, PPIC-TYPE-RELATED"/>
    <property type="match status" value="1"/>
</dbReference>
<dbReference type="InterPro" id="IPR027304">
    <property type="entry name" value="Trigger_fact/SurA_dom_sf"/>
</dbReference>
<feature type="domain" description="PpiC" evidence="4">
    <location>
        <begin position="208"/>
        <end position="310"/>
    </location>
</feature>
<feature type="region of interest" description="Disordered" evidence="3">
    <location>
        <begin position="1"/>
        <end position="20"/>
    </location>
</feature>
<dbReference type="InterPro" id="IPR050245">
    <property type="entry name" value="PrsA_foldase"/>
</dbReference>
<dbReference type="InterPro" id="IPR000297">
    <property type="entry name" value="PPIase_PpiC"/>
</dbReference>
<dbReference type="AlphaFoldDB" id="A0A3G2HR38"/>
<evidence type="ECO:0000313" key="5">
    <source>
        <dbReference type="EMBL" id="AYN19524.1"/>
    </source>
</evidence>
<sequence>MKRPQPRRQARMRRLASSRQNRRRLEKVNAMYQHYPKFFMQSAMALGLTAVLAGCGQDGDAQAQQSAPASTEQPAAAQSATPAATPATAPAAEASPAVATLGTVSVSQDELQRFLQALPAPQRDAMRKDRGILEQWLRTRLAEKAVIDQAKAQDWDDKAEIRQTIEEAQNQVILRSYLQSVSEPAADYPSEQELQTAYEDNKEQFQVPAMVRISQIFLAAPQEDTQAVARAKKEADGLVKQLRDGKAAFAELAKEHSDEQASAQRGGDNGYLPLAQLVPAMRTVVGKMTTGQISDPIVQPEGIHILQLTDTREPSVRPMDEVKPALRDALRRQRQQEAAQAYVTGMLSAGTVSIDGKVLSATLE</sequence>
<keyword evidence="2" id="KW-0697">Rotamase</keyword>
<dbReference type="Proteomes" id="UP000268070">
    <property type="component" value="Chromosome"/>
</dbReference>
<evidence type="ECO:0000256" key="2">
    <source>
        <dbReference type="PROSITE-ProRule" id="PRU00278"/>
    </source>
</evidence>
<organism evidence="5 6">
    <name type="scientific">Alcaligenes aquatilis</name>
    <dbReference type="NCBI Taxonomy" id="323284"/>
    <lineage>
        <taxon>Bacteria</taxon>
        <taxon>Pseudomonadati</taxon>
        <taxon>Pseudomonadota</taxon>
        <taxon>Betaproteobacteria</taxon>
        <taxon>Burkholderiales</taxon>
        <taxon>Alcaligenaceae</taxon>
        <taxon>Alcaligenes</taxon>
    </lineage>
</organism>
<dbReference type="PROSITE" id="PS50198">
    <property type="entry name" value="PPIC_PPIASE_2"/>
    <property type="match status" value="1"/>
</dbReference>
<accession>A0A3G2HR38</accession>
<dbReference type="SUPFAM" id="SSF54534">
    <property type="entry name" value="FKBP-like"/>
    <property type="match status" value="1"/>
</dbReference>
<proteinExistence type="inferred from homology"/>
<dbReference type="OrthoDB" id="5706698at2"/>
<dbReference type="KEGG" id="aaqu:D3M96_02620"/>